<name>A0A2G8S6L5_9APHY</name>
<keyword evidence="3" id="KW-1185">Reference proteome</keyword>
<dbReference type="EMBL" id="AYKW01000023">
    <property type="protein sequence ID" value="PIL29419.1"/>
    <property type="molecule type" value="Genomic_DNA"/>
</dbReference>
<gene>
    <name evidence="2" type="ORF">GSI_09471</name>
</gene>
<evidence type="ECO:0000313" key="3">
    <source>
        <dbReference type="Proteomes" id="UP000230002"/>
    </source>
</evidence>
<reference evidence="2 3" key="1">
    <citation type="journal article" date="2015" name="Sci. Rep.">
        <title>Chromosome-level genome map provides insights into diverse defense mechanisms in the medicinal fungus Ganoderma sinense.</title>
        <authorList>
            <person name="Zhu Y."/>
            <person name="Xu J."/>
            <person name="Sun C."/>
            <person name="Zhou S."/>
            <person name="Xu H."/>
            <person name="Nelson D.R."/>
            <person name="Qian J."/>
            <person name="Song J."/>
            <person name="Luo H."/>
            <person name="Xiang L."/>
            <person name="Li Y."/>
            <person name="Xu Z."/>
            <person name="Ji A."/>
            <person name="Wang L."/>
            <person name="Lu S."/>
            <person name="Hayward A."/>
            <person name="Sun W."/>
            <person name="Li X."/>
            <person name="Schwartz D.C."/>
            <person name="Wang Y."/>
            <person name="Chen S."/>
        </authorList>
    </citation>
    <scope>NUCLEOTIDE SEQUENCE [LARGE SCALE GENOMIC DNA]</scope>
    <source>
        <strain evidence="2 3">ZZ0214-1</strain>
    </source>
</reference>
<evidence type="ECO:0000313" key="2">
    <source>
        <dbReference type="EMBL" id="PIL29419.1"/>
    </source>
</evidence>
<comment type="caution">
    <text evidence="2">The sequence shown here is derived from an EMBL/GenBank/DDBJ whole genome shotgun (WGS) entry which is preliminary data.</text>
</comment>
<sequence length="499" mass="55493">MEALHSYLKTVDIPEGSRKGMRSAGYLVLPPYWYIFARDVNGSQDPLHDILQLWVISRESMAPWVIERFRRVHDADLVGKSLIGLQAAAEVAMCSLDVAPPEFKEHLDEQASLLNVPAVGSSRNTTFLFMQMNIVSTQPAGQAGDHMENELGRVGGKHFDGHDAAGGITSMITNSDIDPETEDWGWFVVCDLGVAIELREFIVVNFCGLRYHGGYTPTAKSGFAPKPWSHRFTVWFFQSIVQILYYFVWQIPAHLDIRIDFNCMAECFSARDPNDPTCRITAHPWKHRSDARELRDQAEQRYEAFASLQRKFVPKGVLMKLGQEARRRAKSLALLGAWESNASGSGKATTKVASASHKRRGPRTEAATVLDVHHGMQMSHVEISPLANTESGSSDDNGEWVDMDPNDLDYKDVVPIAVDVFGAGPSLRGHPDDNEDDDPMDMDVNASSSAPHRYKLRKQNVTNVPFGAYLGISVSFSGRFTSHVVPMVLCCIVTRLLVS</sequence>
<dbReference type="Proteomes" id="UP000230002">
    <property type="component" value="Unassembled WGS sequence"/>
</dbReference>
<evidence type="ECO:0000256" key="1">
    <source>
        <dbReference type="SAM" id="MobiDB-lite"/>
    </source>
</evidence>
<protein>
    <submittedName>
        <fullName evidence="2">Uncharacterized protein</fullName>
    </submittedName>
</protein>
<accession>A0A2G8S6L5</accession>
<dbReference type="OrthoDB" id="2728951at2759"/>
<feature type="region of interest" description="Disordered" evidence="1">
    <location>
        <begin position="345"/>
        <end position="364"/>
    </location>
</feature>
<organism evidence="2 3">
    <name type="scientific">Ganoderma sinense ZZ0214-1</name>
    <dbReference type="NCBI Taxonomy" id="1077348"/>
    <lineage>
        <taxon>Eukaryota</taxon>
        <taxon>Fungi</taxon>
        <taxon>Dikarya</taxon>
        <taxon>Basidiomycota</taxon>
        <taxon>Agaricomycotina</taxon>
        <taxon>Agaricomycetes</taxon>
        <taxon>Polyporales</taxon>
        <taxon>Polyporaceae</taxon>
        <taxon>Ganoderma</taxon>
    </lineage>
</organism>
<dbReference type="AlphaFoldDB" id="A0A2G8S6L5"/>
<proteinExistence type="predicted"/>